<dbReference type="FunFam" id="3.90.550.10:FF:000046">
    <property type="entry name" value="Mannose-1-phosphate guanylyltransferase (GDP)"/>
    <property type="match status" value="1"/>
</dbReference>
<evidence type="ECO:0000313" key="12">
    <source>
        <dbReference type="EMBL" id="ODS01233.1"/>
    </source>
</evidence>
<evidence type="ECO:0000256" key="5">
    <source>
        <dbReference type="ARBA" id="ARBA00022741"/>
    </source>
</evidence>
<dbReference type="CDD" id="cd02213">
    <property type="entry name" value="cupin_PMI_typeII_C"/>
    <property type="match status" value="1"/>
</dbReference>
<evidence type="ECO:0000256" key="8">
    <source>
        <dbReference type="RuleBase" id="RU004190"/>
    </source>
</evidence>
<evidence type="ECO:0000313" key="13">
    <source>
        <dbReference type="Proteomes" id="UP000094501"/>
    </source>
</evidence>
<dbReference type="InterPro" id="IPR001538">
    <property type="entry name" value="Man6P_isomerase-2_C"/>
</dbReference>
<comment type="similarity">
    <text evidence="1 8">Belongs to the mannose-6-phosphate isomerase type 2 family.</text>
</comment>
<evidence type="ECO:0000256" key="2">
    <source>
        <dbReference type="ARBA" id="ARBA00012387"/>
    </source>
</evidence>
<gene>
    <name evidence="12" type="primary">cpsB</name>
    <name evidence="12" type="ORF">AUC68_12795</name>
</gene>
<dbReference type="InterPro" id="IPR011051">
    <property type="entry name" value="RmlC_Cupin_sf"/>
</dbReference>
<dbReference type="STRING" id="1774968.AUC68_12795"/>
<evidence type="ECO:0000259" key="9">
    <source>
        <dbReference type="Pfam" id="PF00483"/>
    </source>
</evidence>
<evidence type="ECO:0000259" key="11">
    <source>
        <dbReference type="Pfam" id="PF22640"/>
    </source>
</evidence>
<feature type="domain" description="Nucleotidyl transferase" evidence="9">
    <location>
        <begin position="8"/>
        <end position="286"/>
    </location>
</feature>
<dbReference type="PANTHER" id="PTHR46390">
    <property type="entry name" value="MANNOSE-1-PHOSPHATE GUANYLYLTRANSFERASE"/>
    <property type="match status" value="1"/>
</dbReference>
<comment type="caution">
    <text evidence="12">The sequence shown here is derived from an EMBL/GenBank/DDBJ whole genome shotgun (WGS) entry which is preliminary data.</text>
</comment>
<feature type="domain" description="MannoseP isomerase/GMP-like beta-helix" evidence="11">
    <location>
        <begin position="302"/>
        <end position="349"/>
    </location>
</feature>
<dbReference type="SUPFAM" id="SSF53448">
    <property type="entry name" value="Nucleotide-diphospho-sugar transferases"/>
    <property type="match status" value="1"/>
</dbReference>
<dbReference type="InterPro" id="IPR054566">
    <property type="entry name" value="ManC/GMP-like_b-helix"/>
</dbReference>
<evidence type="ECO:0000256" key="1">
    <source>
        <dbReference type="ARBA" id="ARBA00006115"/>
    </source>
</evidence>
<dbReference type="Gene3D" id="2.60.120.10">
    <property type="entry name" value="Jelly Rolls"/>
    <property type="match status" value="1"/>
</dbReference>
<dbReference type="Pfam" id="PF22640">
    <property type="entry name" value="ManC_GMP_beta-helix"/>
    <property type="match status" value="1"/>
</dbReference>
<dbReference type="NCBIfam" id="TIGR01479">
    <property type="entry name" value="GMP_PMI"/>
    <property type="match status" value="1"/>
</dbReference>
<accession>A0A1E3W601</accession>
<evidence type="ECO:0000256" key="7">
    <source>
        <dbReference type="ARBA" id="ARBA00047343"/>
    </source>
</evidence>
<dbReference type="SUPFAM" id="SSF51182">
    <property type="entry name" value="RmlC-like cupins"/>
    <property type="match status" value="1"/>
</dbReference>
<dbReference type="EC" id="2.7.7.13" evidence="2"/>
<dbReference type="InterPro" id="IPR051161">
    <property type="entry name" value="Mannose-6P_isomerase_type2"/>
</dbReference>
<dbReference type="PANTHER" id="PTHR46390:SF1">
    <property type="entry name" value="MANNOSE-1-PHOSPHATE GUANYLYLTRANSFERASE"/>
    <property type="match status" value="1"/>
</dbReference>
<dbReference type="GO" id="GO:0004475">
    <property type="term" value="F:mannose-1-phosphate guanylyltransferase (GTP) activity"/>
    <property type="evidence" value="ECO:0007669"/>
    <property type="project" value="UniProtKB-EC"/>
</dbReference>
<dbReference type="Proteomes" id="UP000094501">
    <property type="component" value="Unassembled WGS sequence"/>
</dbReference>
<keyword evidence="3 12" id="KW-0808">Transferase</keyword>
<dbReference type="GO" id="GO:0005525">
    <property type="term" value="F:GTP binding"/>
    <property type="evidence" value="ECO:0007669"/>
    <property type="project" value="UniProtKB-KW"/>
</dbReference>
<feature type="domain" description="Mannose-6-phosphate isomerase type II C-terminal" evidence="10">
    <location>
        <begin position="352"/>
        <end position="465"/>
    </location>
</feature>
<dbReference type="Pfam" id="PF01050">
    <property type="entry name" value="MannoseP_isomer"/>
    <property type="match status" value="1"/>
</dbReference>
<sequence length="476" mass="51474">MKVAIYPTILSGGSGTRLWPLSRRDLPKQFLKLFGDESLLQSTCRRLANPLFESPTVIGNHDHRFLIQEQLAEIGITPRHVVLEPVGRNTAAAAATAALVVAAEDENGLVLLLPSDHIVPDADAFAACVLKGVPAAEQGALVTFGVEPDHPHTGYGYLEIGDQTGEAWTVARFVEKPSQEAAQDYLESGRFLWDAGVFLFGAKQMIAAFEALAPGILRAAADALAKAHRETGAMTLDQEAYESAENISLDYAIMEKADNVRTVLLRTAWSDVGSWSAIWDVLNKDEAGNVAHGPAAINVHGTTNSYAYSDRASVSIVGLDNVVVVATKDAILVASKDSAESVKDLVAALKGGEETLRHTRVYRPWGWYEGLASGERYQVKCLMVKPGGKLSLQSHRHRAEHWVVVQGTASVTLGGETRLFGENESTYIPIGAKHRLANPGSVPALLIEVQSGSYLGEDDIVRYEDIYGRLKDPKDL</sequence>
<evidence type="ECO:0000256" key="4">
    <source>
        <dbReference type="ARBA" id="ARBA00022695"/>
    </source>
</evidence>
<dbReference type="Pfam" id="PF00483">
    <property type="entry name" value="NTP_transferase"/>
    <property type="match status" value="1"/>
</dbReference>
<dbReference type="AlphaFoldDB" id="A0A1E3W601"/>
<keyword evidence="5" id="KW-0547">Nucleotide-binding</keyword>
<evidence type="ECO:0000256" key="6">
    <source>
        <dbReference type="ARBA" id="ARBA00023134"/>
    </source>
</evidence>
<dbReference type="FunFam" id="2.60.120.10:FF:000032">
    <property type="entry name" value="Mannose-1-phosphate guanylyltransferase/mannose-6-phosphate isomerase"/>
    <property type="match status" value="1"/>
</dbReference>
<dbReference type="Gene3D" id="3.90.550.10">
    <property type="entry name" value="Spore Coat Polysaccharide Biosynthesis Protein SpsA, Chain A"/>
    <property type="match status" value="1"/>
</dbReference>
<organism evidence="12 13">
    <name type="scientific">Methyloceanibacter methanicus</name>
    <dbReference type="NCBI Taxonomy" id="1774968"/>
    <lineage>
        <taxon>Bacteria</taxon>
        <taxon>Pseudomonadati</taxon>
        <taxon>Pseudomonadota</taxon>
        <taxon>Alphaproteobacteria</taxon>
        <taxon>Hyphomicrobiales</taxon>
        <taxon>Hyphomicrobiaceae</taxon>
        <taxon>Methyloceanibacter</taxon>
    </lineage>
</organism>
<dbReference type="InterPro" id="IPR014710">
    <property type="entry name" value="RmlC-like_jellyroll"/>
</dbReference>
<comment type="catalytic activity">
    <reaction evidence="7">
        <text>alpha-D-mannose 1-phosphate + GTP + H(+) = GDP-alpha-D-mannose + diphosphate</text>
        <dbReference type="Rhea" id="RHEA:15229"/>
        <dbReference type="ChEBI" id="CHEBI:15378"/>
        <dbReference type="ChEBI" id="CHEBI:33019"/>
        <dbReference type="ChEBI" id="CHEBI:37565"/>
        <dbReference type="ChEBI" id="CHEBI:57527"/>
        <dbReference type="ChEBI" id="CHEBI:58409"/>
        <dbReference type="EC" id="2.7.7.13"/>
    </reaction>
</comment>
<dbReference type="CDD" id="cd02509">
    <property type="entry name" value="GDP-M1P_Guanylyltransferase"/>
    <property type="match status" value="1"/>
</dbReference>
<proteinExistence type="inferred from homology"/>
<protein>
    <recommendedName>
        <fullName evidence="2">mannose-1-phosphate guanylyltransferase</fullName>
        <ecNumber evidence="2">2.7.7.13</ecNumber>
    </recommendedName>
</protein>
<dbReference type="EMBL" id="LPWG01000002">
    <property type="protein sequence ID" value="ODS01233.1"/>
    <property type="molecule type" value="Genomic_DNA"/>
</dbReference>
<evidence type="ECO:0000256" key="3">
    <source>
        <dbReference type="ARBA" id="ARBA00022679"/>
    </source>
</evidence>
<name>A0A1E3W601_9HYPH</name>
<reference evidence="12 13" key="1">
    <citation type="journal article" date="2016" name="Environ. Microbiol.">
        <title>New Methyloceanibacter diversity from North Sea sediments includes methanotroph containing solely the soluble methane monooxygenase.</title>
        <authorList>
            <person name="Vekeman B."/>
            <person name="Kerckhof F.M."/>
            <person name="Cremers G."/>
            <person name="de Vos P."/>
            <person name="Vandamme P."/>
            <person name="Boon N."/>
            <person name="Op den Camp H.J."/>
            <person name="Heylen K."/>
        </authorList>
    </citation>
    <scope>NUCLEOTIDE SEQUENCE [LARGE SCALE GENOMIC DNA]</scope>
    <source>
        <strain evidence="12 13">R-67174</strain>
    </source>
</reference>
<dbReference type="InterPro" id="IPR029044">
    <property type="entry name" value="Nucleotide-diphossugar_trans"/>
</dbReference>
<dbReference type="InterPro" id="IPR005835">
    <property type="entry name" value="NTP_transferase_dom"/>
</dbReference>
<keyword evidence="6" id="KW-0342">GTP-binding</keyword>
<keyword evidence="13" id="KW-1185">Reference proteome</keyword>
<keyword evidence="4" id="KW-0548">Nucleotidyltransferase</keyword>
<evidence type="ECO:0000259" key="10">
    <source>
        <dbReference type="Pfam" id="PF01050"/>
    </source>
</evidence>
<dbReference type="GO" id="GO:0000271">
    <property type="term" value="P:polysaccharide biosynthetic process"/>
    <property type="evidence" value="ECO:0007669"/>
    <property type="project" value="InterPro"/>
</dbReference>
<dbReference type="InterPro" id="IPR049577">
    <property type="entry name" value="GMPP_N"/>
</dbReference>
<dbReference type="InterPro" id="IPR006375">
    <property type="entry name" value="Man1P_GuaTrfase/Man6P_Isoase"/>
</dbReference>
<dbReference type="GO" id="GO:0009298">
    <property type="term" value="P:GDP-mannose biosynthetic process"/>
    <property type="evidence" value="ECO:0007669"/>
    <property type="project" value="TreeGrafter"/>
</dbReference>